<reference evidence="3" key="1">
    <citation type="journal article" date="2019" name="Int. J. Syst. Evol. Microbiol.">
        <title>The Global Catalogue of Microorganisms (GCM) 10K type strain sequencing project: providing services to taxonomists for standard genome sequencing and annotation.</title>
        <authorList>
            <consortium name="The Broad Institute Genomics Platform"/>
            <consortium name="The Broad Institute Genome Sequencing Center for Infectious Disease"/>
            <person name="Wu L."/>
            <person name="Ma J."/>
        </authorList>
    </citation>
    <scope>NUCLEOTIDE SEQUENCE [LARGE SCALE GENOMIC DNA]</scope>
    <source>
        <strain evidence="3">JCM 1407</strain>
    </source>
</reference>
<sequence>MFDPSKFVMILNQNPDDLPLLLGGSKNLSVNIQNQNLEDRAYNLSLSLTLPDGIEFDSSEISPTSKIKNDNNETIVKWTNIKDLAPNELDFTFSFTVKSSLTFSDESEIPFDYVFPISLIEASIDTMPRGDFDVGNENYSSSINMIFKAVRFSININIPGEVLKGAGTSQSEQNWTHPYKTTAVIENNSREDSLVNIVLTLPDGIRYIGNVIATGPNSDELSTPFVNQITDGEGNLITRLTFNNVTLSNESENTVTFDTAIWNKLQNNTGEVINHGTSLQTRGSIEGEEEFIEEFSYSKALDIQVTKSSSKSETDVNENILFSFTYEIGEYYDLNDIEIIDSLPDGLEYISSSLIPDSVENDTENKITKIIYNIGNKEANTKETVTITTLVKDSYIYVADTPVVSGDVFVNQVSLAAFNFILGINIQGSASRALYIETPTVTKELLNIYYRDGTPKLIDRLAPNDLAEFSLFYDAEDIEAIQKDIFIDDFFPLSLDPIDNIEYNYSGYTPEGLTPELIDPHGVSFPMGDIPSNSTTQITFKVPVDNLGNSGADNNLLKLKGINTKSLSYSDRDQISLEIGEPNFSIFKDVSGNNINAIKAGETYTCVTIITNTNALGTETDAFDFSLIDEFDSEHLILNENSISITGNGSSSDPIITENSIEIPIESLYVGQGIVLNYQVTVKDNIAPDTVITKKAFNTAPYSQVFDPNEENFQYTDAIFENSVTMKSKNISISKTSESNNLIVGSQVEYDINVVIPEGTTAYNLKMEDILPDGQVYVQNTAKRNGLAIIPTLEDNKVIFPEEAIVDATSEEITIIYSFTATIQNADKAIGAISSVERNRAKVYFDDILDGGTTKTISKNLNITVFHPNMELDLTGKIKSSSDFFKSTIIAGSNEEIQVKLDFLNDSSVLLRNGAISIPLGDKYTLVSIDEKSLATVLYDPENDSLIAAVNTLNPSISGFVKFTLKTAENLPAGTTINIQATAIQYENNLSNTKVYSGETSAPFTVMMPPSLSFLPNILDRVDENTLFKVSPAGANVTLLDILTNTSKGIDSFSISIQPAELPYKLYIDNIKVADVEANEPFSSSLDELKDLSPYEEKDVSLNVDIPQDAEKGKLYNFIVTITSLTDSSVTKTILNIDPDL</sequence>
<dbReference type="RefSeq" id="WP_343762829.1">
    <property type="nucleotide sequence ID" value="NZ_BAAACG010000013.1"/>
</dbReference>
<evidence type="ECO:0000259" key="1">
    <source>
        <dbReference type="Pfam" id="PF01345"/>
    </source>
</evidence>
<dbReference type="Pfam" id="PF01345">
    <property type="entry name" value="DUF11"/>
    <property type="match status" value="1"/>
</dbReference>
<feature type="domain" description="DUF11" evidence="1">
    <location>
        <begin position="302"/>
        <end position="399"/>
    </location>
</feature>
<dbReference type="Gene3D" id="2.60.40.1510">
    <property type="entry name" value="ntegrin, alpha v. Chain A, domain 3"/>
    <property type="match status" value="1"/>
</dbReference>
<dbReference type="PANTHER" id="PTHR34819:SF3">
    <property type="entry name" value="CELL SURFACE PROTEIN"/>
    <property type="match status" value="1"/>
</dbReference>
<organism evidence="2 3">
    <name type="scientific">Clostridium oceanicum</name>
    <dbReference type="NCBI Taxonomy" id="1543"/>
    <lineage>
        <taxon>Bacteria</taxon>
        <taxon>Bacillati</taxon>
        <taxon>Bacillota</taxon>
        <taxon>Clostridia</taxon>
        <taxon>Eubacteriales</taxon>
        <taxon>Clostridiaceae</taxon>
        <taxon>Clostridium</taxon>
    </lineage>
</organism>
<dbReference type="Proteomes" id="UP001501510">
    <property type="component" value="Unassembled WGS sequence"/>
</dbReference>
<dbReference type="EMBL" id="BAAACG010000013">
    <property type="protein sequence ID" value="GAA0744799.1"/>
    <property type="molecule type" value="Genomic_DNA"/>
</dbReference>
<dbReference type="InterPro" id="IPR001434">
    <property type="entry name" value="OmcB-like_DUF11"/>
</dbReference>
<comment type="caution">
    <text evidence="2">The sequence shown here is derived from an EMBL/GenBank/DDBJ whole genome shotgun (WGS) entry which is preliminary data.</text>
</comment>
<proteinExistence type="predicted"/>
<gene>
    <name evidence="2" type="ORF">GCM10008906_30190</name>
</gene>
<dbReference type="PANTHER" id="PTHR34819">
    <property type="entry name" value="LARGE CYSTEINE-RICH PERIPLASMIC PROTEIN OMCB"/>
    <property type="match status" value="1"/>
</dbReference>
<dbReference type="NCBIfam" id="TIGR01451">
    <property type="entry name" value="B_ant_repeat"/>
    <property type="match status" value="1"/>
</dbReference>
<evidence type="ECO:0000313" key="3">
    <source>
        <dbReference type="Proteomes" id="UP001501510"/>
    </source>
</evidence>
<name>A0ABP3UY56_9CLOT</name>
<dbReference type="InterPro" id="IPR051172">
    <property type="entry name" value="Chlamydia_OmcB"/>
</dbReference>
<dbReference type="InterPro" id="IPR047589">
    <property type="entry name" value="DUF11_rpt"/>
</dbReference>
<protein>
    <recommendedName>
        <fullName evidence="1">DUF11 domain-containing protein</fullName>
    </recommendedName>
</protein>
<keyword evidence="3" id="KW-1185">Reference proteome</keyword>
<evidence type="ECO:0000313" key="2">
    <source>
        <dbReference type="EMBL" id="GAA0744799.1"/>
    </source>
</evidence>
<accession>A0ABP3UY56</accession>